<name>A0A4V3E8D2_9FLAO</name>
<keyword evidence="2" id="KW-1185">Reference proteome</keyword>
<protein>
    <submittedName>
        <fullName evidence="1">Uncharacterized protein</fullName>
    </submittedName>
</protein>
<dbReference type="OrthoDB" id="1150607at2"/>
<dbReference type="AlphaFoldDB" id="A0A4V3E8D2"/>
<proteinExistence type="predicted"/>
<organism evidence="1 2">
    <name type="scientific">Myroides indicus</name>
    <dbReference type="NCBI Taxonomy" id="1323422"/>
    <lineage>
        <taxon>Bacteria</taxon>
        <taxon>Pseudomonadati</taxon>
        <taxon>Bacteroidota</taxon>
        <taxon>Flavobacteriia</taxon>
        <taxon>Flavobacteriales</taxon>
        <taxon>Flavobacteriaceae</taxon>
        <taxon>Myroides</taxon>
    </lineage>
</organism>
<sequence>MRKSYSSFEEINGDLQILKVKRELHYQKILSSADDLKEGLSPERIIKNTFSLLIGQVRNSGGLQALLITSILKYFFNRKKSNNK</sequence>
<evidence type="ECO:0000313" key="2">
    <source>
        <dbReference type="Proteomes" id="UP000295215"/>
    </source>
</evidence>
<dbReference type="RefSeq" id="WP_133712617.1">
    <property type="nucleotide sequence ID" value="NZ_SOAG01000013.1"/>
</dbReference>
<accession>A0A4V3E8D2</accession>
<dbReference type="Pfam" id="PF19852">
    <property type="entry name" value="DUF6327"/>
    <property type="match status" value="1"/>
</dbReference>
<dbReference type="InterPro" id="IPR046290">
    <property type="entry name" value="DUF6327"/>
</dbReference>
<gene>
    <name evidence="1" type="ORF">C8P70_11378</name>
</gene>
<comment type="caution">
    <text evidence="1">The sequence shown here is derived from an EMBL/GenBank/DDBJ whole genome shotgun (WGS) entry which is preliminary data.</text>
</comment>
<reference evidence="1 2" key="1">
    <citation type="submission" date="2019-03" db="EMBL/GenBank/DDBJ databases">
        <title>Genomic Encyclopedia of Archaeal and Bacterial Type Strains, Phase II (KMG-II): from individual species to whole genera.</title>
        <authorList>
            <person name="Goeker M."/>
        </authorList>
    </citation>
    <scope>NUCLEOTIDE SEQUENCE [LARGE SCALE GENOMIC DNA]</scope>
    <source>
        <strain evidence="1 2">DSM 28213</strain>
    </source>
</reference>
<dbReference type="EMBL" id="SOAG01000013">
    <property type="protein sequence ID" value="TDS58165.1"/>
    <property type="molecule type" value="Genomic_DNA"/>
</dbReference>
<dbReference type="Proteomes" id="UP000295215">
    <property type="component" value="Unassembled WGS sequence"/>
</dbReference>
<evidence type="ECO:0000313" key="1">
    <source>
        <dbReference type="EMBL" id="TDS58165.1"/>
    </source>
</evidence>